<evidence type="ECO:0008006" key="4">
    <source>
        <dbReference type="Google" id="ProtNLM"/>
    </source>
</evidence>
<dbReference type="Gene3D" id="2.60.40.640">
    <property type="match status" value="1"/>
</dbReference>
<dbReference type="Proteomes" id="UP000009131">
    <property type="component" value="Unassembled WGS sequence"/>
</dbReference>
<proteinExistence type="predicted"/>
<feature type="region of interest" description="Disordered" evidence="1">
    <location>
        <begin position="21"/>
        <end position="83"/>
    </location>
</feature>
<dbReference type="STRING" id="764103.G7DYB2"/>
<evidence type="ECO:0000313" key="2">
    <source>
        <dbReference type="EMBL" id="GAA95572.1"/>
    </source>
</evidence>
<keyword evidence="3" id="KW-1185">Reference proteome</keyword>
<evidence type="ECO:0000313" key="3">
    <source>
        <dbReference type="Proteomes" id="UP000009131"/>
    </source>
</evidence>
<name>G7DYB2_MIXOS</name>
<dbReference type="RefSeq" id="XP_014570074.1">
    <property type="nucleotide sequence ID" value="XM_014714588.1"/>
</dbReference>
<gene>
    <name evidence="2" type="primary">Mo02227</name>
    <name evidence="2" type="ORF">E5Q_02227</name>
</gene>
<sequence>MPVLSSSQHVPIYRQTIASTPLSQRAERQNGIVAPPIDRSSTNSPDRCMLPVTMPEISRSKSQEEAHGAAQPGTSPSSSKAGKAISSLLAQPRLKIQVDQTPLFTHPPEDSSWPSHDPILRGSIILFLPRPKAIRSITVTLTGHADLALRARPYESVNILEKSLDIAICKEDQQLSKGYHAFSFSFIVPSSTAVYERCVHGRIFHRISATARGVGLTGTSLSNYGYLHIIANPEPTPQDMPTPCQLIVNDFVEDIGPFVLRVDSPNLLVGGLLQVQLRLLSPPASAAGADCPTPVYSISAFIVQHCVLRSLSDPEYIERPPYSKILLFRREGESMSLPCDNPRNVKTEPFVVKSPLAFIAPGDEYKFSQTARLGDDNTIRPSTLKGTETPISFSHKIVVEIVYDKLDANGDVFARKKVKVEKSLPPIASCCCTLESVTLPVYECEDSLPAQRVMEDQVQTMPRTAGHFMTCNCGLPANELIELYGFEGEVNFMSPLIPVRASPVVSASSSQKGIEV</sequence>
<reference evidence="2 3" key="1">
    <citation type="journal article" date="2011" name="J. Gen. Appl. Microbiol.">
        <title>Draft genome sequencing of the enigmatic basidiomycete Mixia osmundae.</title>
        <authorList>
            <person name="Nishida H."/>
            <person name="Nagatsuka Y."/>
            <person name="Sugiyama J."/>
        </authorList>
    </citation>
    <scope>NUCLEOTIDE SEQUENCE [LARGE SCALE GENOMIC DNA]</scope>
    <source>
        <strain evidence="3">CBS 9802 / IAM 14324 / JCM 22182 / KY 12970</strain>
    </source>
</reference>
<dbReference type="AlphaFoldDB" id="G7DYB2"/>
<dbReference type="HOGENOM" id="CLU_527941_0_0_1"/>
<dbReference type="InParanoid" id="G7DYB2"/>
<dbReference type="OrthoDB" id="3345971at2759"/>
<accession>G7DYB2</accession>
<evidence type="ECO:0000256" key="1">
    <source>
        <dbReference type="SAM" id="MobiDB-lite"/>
    </source>
</evidence>
<dbReference type="eggNOG" id="ENOG502S5ZG">
    <property type="taxonomic scope" value="Eukaryota"/>
</dbReference>
<dbReference type="InterPro" id="IPR014752">
    <property type="entry name" value="Arrestin-like_C"/>
</dbReference>
<feature type="compositionally biased region" description="Basic and acidic residues" evidence="1">
    <location>
        <begin position="58"/>
        <end position="67"/>
    </location>
</feature>
<protein>
    <recommendedName>
        <fullName evidence="4">Arrestin-like N-terminal domain-containing protein</fullName>
    </recommendedName>
</protein>
<comment type="caution">
    <text evidence="2">The sequence shown here is derived from an EMBL/GenBank/DDBJ whole genome shotgun (WGS) entry which is preliminary data.</text>
</comment>
<organism evidence="2 3">
    <name type="scientific">Mixia osmundae (strain CBS 9802 / IAM 14324 / JCM 22182 / KY 12970)</name>
    <dbReference type="NCBI Taxonomy" id="764103"/>
    <lineage>
        <taxon>Eukaryota</taxon>
        <taxon>Fungi</taxon>
        <taxon>Dikarya</taxon>
        <taxon>Basidiomycota</taxon>
        <taxon>Pucciniomycotina</taxon>
        <taxon>Mixiomycetes</taxon>
        <taxon>Mixiales</taxon>
        <taxon>Mixiaceae</taxon>
        <taxon>Mixia</taxon>
    </lineage>
</organism>
<reference evidence="2 3" key="2">
    <citation type="journal article" date="2012" name="Open Biol.">
        <title>Characteristics of nucleosomes and linker DNA regions on the genome of the basidiomycete Mixia osmundae revealed by mono- and dinucleosome mapping.</title>
        <authorList>
            <person name="Nishida H."/>
            <person name="Kondo S."/>
            <person name="Matsumoto T."/>
            <person name="Suzuki Y."/>
            <person name="Yoshikawa H."/>
            <person name="Taylor T.D."/>
            <person name="Sugiyama J."/>
        </authorList>
    </citation>
    <scope>NUCLEOTIDE SEQUENCE [LARGE SCALE GENOMIC DNA]</scope>
    <source>
        <strain evidence="3">CBS 9802 / IAM 14324 / JCM 22182 / KY 12970</strain>
    </source>
</reference>
<dbReference type="OMA" id="AFPCICT"/>
<dbReference type="EMBL" id="BABT02000062">
    <property type="protein sequence ID" value="GAA95572.1"/>
    <property type="molecule type" value="Genomic_DNA"/>
</dbReference>